<evidence type="ECO:0000256" key="2">
    <source>
        <dbReference type="ARBA" id="ARBA00022475"/>
    </source>
</evidence>
<comment type="subcellular location">
    <subcellularLocation>
        <location evidence="8">Cell membrane</location>
        <topology evidence="8">Multi-pass membrane protein</topology>
    </subcellularLocation>
</comment>
<feature type="transmembrane region" description="Helical" evidence="8">
    <location>
        <begin position="23"/>
        <end position="43"/>
    </location>
</feature>
<dbReference type="EMBL" id="CP053073">
    <property type="protein sequence ID" value="QJR14926.1"/>
    <property type="molecule type" value="Genomic_DNA"/>
</dbReference>
<dbReference type="HAMAP" id="MF_01521">
    <property type="entry name" value="MntP_pump"/>
    <property type="match status" value="1"/>
</dbReference>
<dbReference type="InParanoid" id="A0A6M4H5M9"/>
<dbReference type="AlphaFoldDB" id="A0A6M4H5M9"/>
<sequence>MDAVAVCISSGMTRGARASWRDAFVMAFVFGVFQAAMPVLGYAGGAIFGDAIEAWDHWVAFGILAAVGGHMIYEAFDKNDLAPRNPFAWRSMMLLGVATSLDAAAVGLTLALIDLPLLASIAVIGAVTFALCVPAVRLGSRLGAAFAHRAELAGGIVLIAIGVKILVEHLSA</sequence>
<dbReference type="GO" id="GO:0005886">
    <property type="term" value="C:plasma membrane"/>
    <property type="evidence" value="ECO:0007669"/>
    <property type="project" value="UniProtKB-SubCell"/>
</dbReference>
<evidence type="ECO:0000256" key="8">
    <source>
        <dbReference type="HAMAP-Rule" id="MF_01521"/>
    </source>
</evidence>
<comment type="similarity">
    <text evidence="8">Belongs to the MntP (TC 9.B.29) family.</text>
</comment>
<gene>
    <name evidence="8 9" type="primary">mntP</name>
    <name evidence="9" type="ORF">DSM104440_01741</name>
</gene>
<comment type="function">
    <text evidence="8">Probably functions as a manganese efflux pump.</text>
</comment>
<keyword evidence="5 8" id="KW-0406">Ion transport</keyword>
<evidence type="ECO:0000256" key="7">
    <source>
        <dbReference type="ARBA" id="ARBA00023211"/>
    </source>
</evidence>
<keyword evidence="7 8" id="KW-0464">Manganese</keyword>
<feature type="transmembrane region" description="Helical" evidence="8">
    <location>
        <begin position="94"/>
        <end position="113"/>
    </location>
</feature>
<evidence type="ECO:0000256" key="6">
    <source>
        <dbReference type="ARBA" id="ARBA00023136"/>
    </source>
</evidence>
<protein>
    <recommendedName>
        <fullName evidence="8">Putative manganese efflux pump MntP</fullName>
    </recommendedName>
</protein>
<feature type="transmembrane region" description="Helical" evidence="8">
    <location>
        <begin position="150"/>
        <end position="167"/>
    </location>
</feature>
<name>A0A6M4H5M9_9PROT</name>
<dbReference type="KEGG" id="upl:DSM104440_01741"/>
<keyword evidence="1 8" id="KW-0813">Transport</keyword>
<evidence type="ECO:0000256" key="5">
    <source>
        <dbReference type="ARBA" id="ARBA00023065"/>
    </source>
</evidence>
<dbReference type="PANTHER" id="PTHR35529">
    <property type="entry name" value="MANGANESE EFFLUX PUMP MNTP-RELATED"/>
    <property type="match status" value="1"/>
</dbReference>
<keyword evidence="2 8" id="KW-1003">Cell membrane</keyword>
<evidence type="ECO:0000313" key="10">
    <source>
        <dbReference type="Proteomes" id="UP000503096"/>
    </source>
</evidence>
<dbReference type="Pfam" id="PF02659">
    <property type="entry name" value="Mntp"/>
    <property type="match status" value="1"/>
</dbReference>
<keyword evidence="10" id="KW-1185">Reference proteome</keyword>
<dbReference type="InterPro" id="IPR022929">
    <property type="entry name" value="Put_MntP"/>
</dbReference>
<keyword evidence="4 8" id="KW-1133">Transmembrane helix</keyword>
<keyword evidence="3 8" id="KW-0812">Transmembrane</keyword>
<evidence type="ECO:0000256" key="1">
    <source>
        <dbReference type="ARBA" id="ARBA00022448"/>
    </source>
</evidence>
<evidence type="ECO:0000256" key="4">
    <source>
        <dbReference type="ARBA" id="ARBA00022989"/>
    </source>
</evidence>
<feature type="transmembrane region" description="Helical" evidence="8">
    <location>
        <begin position="55"/>
        <end position="73"/>
    </location>
</feature>
<dbReference type="RefSeq" id="WP_171161757.1">
    <property type="nucleotide sequence ID" value="NZ_CP053073.1"/>
</dbReference>
<evidence type="ECO:0000313" key="9">
    <source>
        <dbReference type="EMBL" id="QJR14926.1"/>
    </source>
</evidence>
<feature type="transmembrane region" description="Helical" evidence="8">
    <location>
        <begin position="119"/>
        <end position="138"/>
    </location>
</feature>
<organism evidence="9 10">
    <name type="scientific">Usitatibacter palustris</name>
    <dbReference type="NCBI Taxonomy" id="2732487"/>
    <lineage>
        <taxon>Bacteria</taxon>
        <taxon>Pseudomonadati</taxon>
        <taxon>Pseudomonadota</taxon>
        <taxon>Betaproteobacteria</taxon>
        <taxon>Nitrosomonadales</taxon>
        <taxon>Usitatibacteraceae</taxon>
        <taxon>Usitatibacter</taxon>
    </lineage>
</organism>
<evidence type="ECO:0000256" key="3">
    <source>
        <dbReference type="ARBA" id="ARBA00022692"/>
    </source>
</evidence>
<reference evidence="9 10" key="1">
    <citation type="submission" date="2020-04" db="EMBL/GenBank/DDBJ databases">
        <title>Usitatibacter rugosus gen. nov., sp. nov. and Usitatibacter palustris sp. nov., novel members of Usitatibacteraceae fam. nov. within the order Nitrosomonadales isolated from soil.</title>
        <authorList>
            <person name="Huber K.J."/>
            <person name="Neumann-Schaal M."/>
            <person name="Geppert A."/>
            <person name="Luckner M."/>
            <person name="Wanner G."/>
            <person name="Overmann J."/>
        </authorList>
    </citation>
    <scope>NUCLEOTIDE SEQUENCE [LARGE SCALE GENOMIC DNA]</scope>
    <source>
        <strain evidence="9 10">Swamp67</strain>
    </source>
</reference>
<dbReference type="PANTHER" id="PTHR35529:SF1">
    <property type="entry name" value="MANGANESE EFFLUX PUMP MNTP-RELATED"/>
    <property type="match status" value="1"/>
</dbReference>
<dbReference type="FunCoup" id="A0A6M4H5M9">
    <property type="interactions" value="45"/>
</dbReference>
<keyword evidence="6 8" id="KW-0472">Membrane</keyword>
<dbReference type="Proteomes" id="UP000503096">
    <property type="component" value="Chromosome"/>
</dbReference>
<dbReference type="InterPro" id="IPR003810">
    <property type="entry name" value="Mntp/YtaF"/>
</dbReference>
<dbReference type="GO" id="GO:0005384">
    <property type="term" value="F:manganese ion transmembrane transporter activity"/>
    <property type="evidence" value="ECO:0007669"/>
    <property type="project" value="UniProtKB-UniRule"/>
</dbReference>
<proteinExistence type="inferred from homology"/>
<accession>A0A6M4H5M9</accession>